<gene>
    <name evidence="3" type="ORF">F5544_43755</name>
</gene>
<name>A0A6G9YTM6_9NOCA</name>
<feature type="transmembrane region" description="Helical" evidence="1">
    <location>
        <begin position="478"/>
        <end position="500"/>
    </location>
</feature>
<feature type="transmembrane region" description="Helical" evidence="1">
    <location>
        <begin position="406"/>
        <end position="430"/>
    </location>
</feature>
<sequence>MLERIGRSYGLRMRVLHSHAAELSGFARRLLLVIGCAMVVLIGPLSAGAANAQPVQQDTRTEEVEFQSHGTTLHGTVYLPPGAVARSPGVVLVHGSGKGQRAQYVPEAQAFARAGIVTLAFDKRTDGYSVTHRDYAQLADDALAGVELLRTRPDVDASKVGLWGLSEGAWVSPIAAAKSPDVAFVVTIGGSGQPPLRQSTWSADNVLRHHGVSGSLLDAVAGPGGQFLDSLGVFPEADHDPAAVLRQVHQPVLALWGERDTQSPPAESARIFQQALSENPHATLRFVHLAAHNGHRTSDGFDRVGGAVVNGRTLGELMPGYADVITAWIHEVAAGNPPSSSLIGPMPRQEALSRPVSDVSWYESAFVRIGMLVLMLIGFLGYPLTAWIGSKSDATQSKSIRRWSGLLALLGIVTVVGTVGYLLWLFSFGGQTESAFFAGQPLVWLLLHILASLVLLTAIATGFVWWRMRAATTGAFRLRLAVLLCTAAIFIPWALTWRVLLPY</sequence>
<dbReference type="InterPro" id="IPR029058">
    <property type="entry name" value="AB_hydrolase_fold"/>
</dbReference>
<evidence type="ECO:0000259" key="2">
    <source>
        <dbReference type="Pfam" id="PF08840"/>
    </source>
</evidence>
<dbReference type="Pfam" id="PF08840">
    <property type="entry name" value="BAAT_C"/>
    <property type="match status" value="1"/>
</dbReference>
<evidence type="ECO:0000256" key="1">
    <source>
        <dbReference type="SAM" id="Phobius"/>
    </source>
</evidence>
<keyword evidence="1" id="KW-0812">Transmembrane</keyword>
<dbReference type="PANTHER" id="PTHR43265:SF1">
    <property type="entry name" value="ESTERASE ESTD"/>
    <property type="match status" value="1"/>
</dbReference>
<reference evidence="3 4" key="1">
    <citation type="journal article" date="2019" name="ACS Chem. Biol.">
        <title>Identification and Mobilization of a Cryptic Antibiotic Biosynthesis Gene Locus from a Human-Pathogenic Nocardia Isolate.</title>
        <authorList>
            <person name="Herisse M."/>
            <person name="Ishida K."/>
            <person name="Porter J.L."/>
            <person name="Howden B."/>
            <person name="Hertweck C."/>
            <person name="Stinear T.P."/>
            <person name="Pidot S.J."/>
        </authorList>
    </citation>
    <scope>NUCLEOTIDE SEQUENCE [LARGE SCALE GENOMIC DNA]</scope>
    <source>
        <strain evidence="3 4">AUSMDU00012717</strain>
    </source>
</reference>
<proteinExistence type="predicted"/>
<dbReference type="EMBL" id="CP046172">
    <property type="protein sequence ID" value="QIS16554.1"/>
    <property type="molecule type" value="Genomic_DNA"/>
</dbReference>
<feature type="transmembrane region" description="Helical" evidence="1">
    <location>
        <begin position="365"/>
        <end position="385"/>
    </location>
</feature>
<keyword evidence="4" id="KW-1185">Reference proteome</keyword>
<dbReference type="InterPro" id="IPR053145">
    <property type="entry name" value="AB_hydrolase_Est10"/>
</dbReference>
<dbReference type="AlphaFoldDB" id="A0A6G9YTM6"/>
<dbReference type="Proteomes" id="UP000503540">
    <property type="component" value="Chromosome"/>
</dbReference>
<accession>A0A6G9YTM6</accession>
<feature type="domain" description="BAAT/Acyl-CoA thioester hydrolase C-terminal" evidence="2">
    <location>
        <begin position="145"/>
        <end position="287"/>
    </location>
</feature>
<dbReference type="GO" id="GO:0052689">
    <property type="term" value="F:carboxylic ester hydrolase activity"/>
    <property type="evidence" value="ECO:0007669"/>
    <property type="project" value="TreeGrafter"/>
</dbReference>
<feature type="transmembrane region" description="Helical" evidence="1">
    <location>
        <begin position="442"/>
        <end position="466"/>
    </location>
</feature>
<dbReference type="InterPro" id="IPR014940">
    <property type="entry name" value="BAAT_C"/>
</dbReference>
<dbReference type="PANTHER" id="PTHR43265">
    <property type="entry name" value="ESTERASE ESTD"/>
    <property type="match status" value="1"/>
</dbReference>
<keyword evidence="1" id="KW-0472">Membrane</keyword>
<dbReference type="KEGG" id="nah:F5544_43755"/>
<dbReference type="SUPFAM" id="SSF53474">
    <property type="entry name" value="alpha/beta-Hydrolases"/>
    <property type="match status" value="1"/>
</dbReference>
<evidence type="ECO:0000313" key="3">
    <source>
        <dbReference type="EMBL" id="QIS16554.1"/>
    </source>
</evidence>
<dbReference type="Gene3D" id="3.40.50.1820">
    <property type="entry name" value="alpha/beta hydrolase"/>
    <property type="match status" value="1"/>
</dbReference>
<keyword evidence="3" id="KW-0378">Hydrolase</keyword>
<protein>
    <submittedName>
        <fullName evidence="3">Alpha/beta hydrolase</fullName>
    </submittedName>
</protein>
<keyword evidence="1" id="KW-1133">Transmembrane helix</keyword>
<organism evidence="3 4">
    <name type="scientific">Nocardia arthritidis</name>
    <dbReference type="NCBI Taxonomy" id="228602"/>
    <lineage>
        <taxon>Bacteria</taxon>
        <taxon>Bacillati</taxon>
        <taxon>Actinomycetota</taxon>
        <taxon>Actinomycetes</taxon>
        <taxon>Mycobacteriales</taxon>
        <taxon>Nocardiaceae</taxon>
        <taxon>Nocardia</taxon>
    </lineage>
</organism>
<evidence type="ECO:0000313" key="4">
    <source>
        <dbReference type="Proteomes" id="UP000503540"/>
    </source>
</evidence>